<dbReference type="InterPro" id="IPR011335">
    <property type="entry name" value="Restrct_endonuc-II-like"/>
</dbReference>
<evidence type="ECO:0000256" key="1">
    <source>
        <dbReference type="SAM" id="Coils"/>
    </source>
</evidence>
<dbReference type="InterPro" id="IPR019080">
    <property type="entry name" value="YqaJ_viral_recombinase"/>
</dbReference>
<dbReference type="SUPFAM" id="SSF52980">
    <property type="entry name" value="Restriction endonuclease-like"/>
    <property type="match status" value="1"/>
</dbReference>
<reference evidence="3 4" key="1">
    <citation type="submission" date="2016-01" db="EMBL/GenBank/DDBJ databases">
        <title>The new phylogeny of the genus Mycobacterium.</title>
        <authorList>
            <person name="Tarcisio F."/>
            <person name="Conor M."/>
            <person name="Antonella G."/>
            <person name="Elisabetta G."/>
            <person name="Giulia F.S."/>
            <person name="Sara T."/>
            <person name="Anna F."/>
            <person name="Clotilde B."/>
            <person name="Roberto B."/>
            <person name="Veronica D.S."/>
            <person name="Fabio R."/>
            <person name="Monica P."/>
            <person name="Olivier J."/>
            <person name="Enrico T."/>
            <person name="Nicola S."/>
        </authorList>
    </citation>
    <scope>NUCLEOTIDE SEQUENCE [LARGE SCALE GENOMIC DNA]</scope>
    <source>
        <strain evidence="3 4">DSM 44572</strain>
    </source>
</reference>
<feature type="domain" description="YqaJ viral recombinase" evidence="2">
    <location>
        <begin position="25"/>
        <end position="161"/>
    </location>
</feature>
<dbReference type="Pfam" id="PF09588">
    <property type="entry name" value="YqaJ"/>
    <property type="match status" value="1"/>
</dbReference>
<organism evidence="3 4">
    <name type="scientific">Mycobacterium palustre</name>
    <dbReference type="NCBI Taxonomy" id="153971"/>
    <lineage>
        <taxon>Bacteria</taxon>
        <taxon>Bacillati</taxon>
        <taxon>Actinomycetota</taxon>
        <taxon>Actinomycetes</taxon>
        <taxon>Mycobacteriales</taxon>
        <taxon>Mycobacteriaceae</taxon>
        <taxon>Mycobacterium</taxon>
        <taxon>Mycobacterium simiae complex</taxon>
    </lineage>
</organism>
<sequence>MSIRHIGVFTPRDPGFIRPGSEEHSRMISPSKVGAILGLSRWESPYRLWHRMRGLVPPEAPKDAFDLGHDVEPFAANRWRRKNPGWLLSPGEVQFVVDPDHFGFPAVVTLDRRAVRGRSRRVVEFKLARDQHDMERWGDDFTGDLPPDYFAQVLAAMLFTGWTDHAGHVLALGPTYRERLYQVEYDLKAQTEAAYLIEECRAFWRSLQSDTPPPLDDTVATYECIKAQHPEIDGTTVNLDPDEALAYAEARAEFTRAEENLQLECNRLLKRMENARYANLGDPKNGGIQVARRQPGSKGAVAFYPSKTITPAKVLQLTEGAQP</sequence>
<dbReference type="AlphaFoldDB" id="A0A1X1ZC71"/>
<dbReference type="InterPro" id="IPR011604">
    <property type="entry name" value="PDDEXK-like_dom_sf"/>
</dbReference>
<proteinExistence type="predicted"/>
<evidence type="ECO:0000259" key="2">
    <source>
        <dbReference type="Pfam" id="PF09588"/>
    </source>
</evidence>
<keyword evidence="4" id="KW-1185">Reference proteome</keyword>
<dbReference type="RefSeq" id="WP_085079657.1">
    <property type="nucleotide sequence ID" value="NZ_LQPJ01000121.1"/>
</dbReference>
<protein>
    <recommendedName>
        <fullName evidence="2">YqaJ viral recombinase domain-containing protein</fullName>
    </recommendedName>
</protein>
<feature type="coiled-coil region" evidence="1">
    <location>
        <begin position="247"/>
        <end position="278"/>
    </location>
</feature>
<evidence type="ECO:0000313" key="3">
    <source>
        <dbReference type="EMBL" id="ORW20932.1"/>
    </source>
</evidence>
<dbReference type="EMBL" id="LQPJ01000121">
    <property type="protein sequence ID" value="ORW20932.1"/>
    <property type="molecule type" value="Genomic_DNA"/>
</dbReference>
<accession>A0A1X1ZC71</accession>
<dbReference type="OrthoDB" id="3197230at2"/>
<dbReference type="Proteomes" id="UP000193529">
    <property type="component" value="Unassembled WGS sequence"/>
</dbReference>
<comment type="caution">
    <text evidence="3">The sequence shown here is derived from an EMBL/GenBank/DDBJ whole genome shotgun (WGS) entry which is preliminary data.</text>
</comment>
<gene>
    <name evidence="3" type="ORF">AWC19_14305</name>
</gene>
<dbReference type="STRING" id="153971.AWC19_14305"/>
<name>A0A1X1ZC71_9MYCO</name>
<keyword evidence="1" id="KW-0175">Coiled coil</keyword>
<dbReference type="Gene3D" id="3.90.320.10">
    <property type="match status" value="1"/>
</dbReference>
<evidence type="ECO:0000313" key="4">
    <source>
        <dbReference type="Proteomes" id="UP000193529"/>
    </source>
</evidence>